<evidence type="ECO:0000256" key="2">
    <source>
        <dbReference type="ARBA" id="ARBA00022561"/>
    </source>
</evidence>
<dbReference type="InterPro" id="IPR029053">
    <property type="entry name" value="Viral_coat"/>
</dbReference>
<keyword evidence="3" id="KW-0946">Virion</keyword>
<evidence type="ECO:0000259" key="4">
    <source>
        <dbReference type="Pfam" id="PF00073"/>
    </source>
</evidence>
<organism evidence="6">
    <name type="scientific">Robinvale bee virus 3</name>
    <dbReference type="NCBI Taxonomy" id="2201314"/>
    <lineage>
        <taxon>Viruses</taxon>
        <taxon>Riboviria</taxon>
        <taxon>Orthornavirae</taxon>
        <taxon>Pisuviricota</taxon>
        <taxon>Pisoniviricetes</taxon>
        <taxon>Picornavirales</taxon>
    </lineage>
</organism>
<reference evidence="6" key="1">
    <citation type="journal article" date="2018" name="J. Gen. Virol.">
        <title>Metagenomic analysis of Varroa-free Australian honey bees (Apis mellifera) shows a diverse Picornavirales virome.</title>
        <authorList>
            <person name="Roberts J.M."/>
            <person name="Anderson D.L."/>
            <person name="Durr P.A."/>
        </authorList>
    </citation>
    <scope>NUCLEOTIDE SEQUENCE</scope>
    <source>
        <strain evidence="6">VN1-50</strain>
    </source>
</reference>
<protein>
    <submittedName>
        <fullName evidence="6">Structural polyprotein</fullName>
    </submittedName>
</protein>
<dbReference type="SUPFAM" id="SSF88633">
    <property type="entry name" value="Positive stranded ssRNA viruses"/>
    <property type="match status" value="3"/>
</dbReference>
<evidence type="ECO:0000256" key="1">
    <source>
        <dbReference type="ARBA" id="ARBA00004328"/>
    </source>
</evidence>
<reference evidence="6" key="2">
    <citation type="submission" date="2018-02" db="EMBL/GenBank/DDBJ databases">
        <authorList>
            <person name="Anderson D."/>
            <person name="Durr P."/>
        </authorList>
    </citation>
    <scope>NUCLEOTIDE SEQUENCE</scope>
    <source>
        <strain evidence="6">VN1-50</strain>
    </source>
</reference>
<accession>A0A2U8JQB4</accession>
<sequence length="825" mass="89511">MLYDCIGEKTDHSISDFLSRYVIIQQGSWASTSTRGAVLSNLTFPKQLFDTGSYKVLQNTNKLDGFTGFKAKVRVRIEINSQPFQAGALLMHYVPYSEYMNSHTQWYASSTVADPVAASGCPHVVMNLANTTSMEFVTPYVSPYLFFNLATGQGSFGNVVISVLSALSSQSATSANYTIWAKFEDIELRYPTDATLTTSFAQIGNEVAKMESRGSISSTVGSVGNAIADVLPWVGLGWLSAPARMASSAGESVLKMLGFSKPGVEAPVTRVKQSPTQYFINSDGADTSHKLSVSAANALITPSGWAGTDSDEMRLDYIAARPCYTTAFNWTGTDSADKSLFLMPVSPMYTMTAATAIPNAYARALSMPLCAKVASFFSLWRGTMVYRIQVVKTQFHSGRLRISYRPYVYSDNTKIADMPAYAYTEEIDLSSGTDFTFEVPFVSVRPWMQTYYDLKSSLASGDARNVATGCVQISVINPLVNPNNVSSTVEVLVYSSMKDAQFAAPIRPTILPYNIPNVAQIGKARLIKTEESSAMQNIPSNLPLLPYSTCVGEVITSFRQLLKRPSYVGRVVVTKAAATTSSAGSTGSGFVLFPWAPVMPQNGTFTVAANGAMTPTHNNTYTFFNNSNRQVVDSFSNVYSMFSFFRGSVRYKIALANKGANYDPKLPINVYINILAAPAEETWSPTMQVNAAGPTNLGTGPIQPLVDDSRLSTTTLKTNYAYTPGFAEYNLVVYPDLEGIIEFEVPFQASGHMCPTNYGINNATNARSIFYPIPTVTITGTPTTGGNSLQDCAFDIYRAVGDDFSFGGLLGAPSQAIWYASNNPT</sequence>
<dbReference type="GO" id="GO:0005198">
    <property type="term" value="F:structural molecule activity"/>
    <property type="evidence" value="ECO:0007669"/>
    <property type="project" value="InterPro"/>
</dbReference>
<dbReference type="GO" id="GO:0019028">
    <property type="term" value="C:viral capsid"/>
    <property type="evidence" value="ECO:0007669"/>
    <property type="project" value="UniProtKB-KW"/>
</dbReference>
<evidence type="ECO:0000259" key="5">
    <source>
        <dbReference type="Pfam" id="PF08762"/>
    </source>
</evidence>
<dbReference type="EMBL" id="MG995718">
    <property type="protein sequence ID" value="AWK77879.1"/>
    <property type="molecule type" value="Genomic_RNA"/>
</dbReference>
<feature type="domain" description="Picornavirus capsid" evidence="4">
    <location>
        <begin position="363"/>
        <end position="457"/>
    </location>
</feature>
<proteinExistence type="predicted"/>
<dbReference type="Pfam" id="PF08762">
    <property type="entry name" value="CRPV_capsid"/>
    <property type="match status" value="1"/>
</dbReference>
<feature type="domain" description="Dicistrovirus capsid-polyprotein C-terminal" evidence="5">
    <location>
        <begin position="549"/>
        <end position="814"/>
    </location>
</feature>
<comment type="subcellular location">
    <subcellularLocation>
        <location evidence="1">Virion</location>
    </subcellularLocation>
</comment>
<evidence type="ECO:0000313" key="6">
    <source>
        <dbReference type="EMBL" id="AWK77879.1"/>
    </source>
</evidence>
<dbReference type="Pfam" id="PF00073">
    <property type="entry name" value="Rhv"/>
    <property type="match status" value="2"/>
</dbReference>
<name>A0A2U8JQB4_9VIRU</name>
<keyword evidence="2" id="KW-0167">Capsid protein</keyword>
<dbReference type="Gene3D" id="2.60.120.20">
    <property type="match status" value="3"/>
</dbReference>
<dbReference type="InterPro" id="IPR014872">
    <property type="entry name" value="Dicistrovirus_capsid-polyPr_C"/>
</dbReference>
<dbReference type="InterPro" id="IPR001676">
    <property type="entry name" value="Picornavirus_capsid"/>
</dbReference>
<dbReference type="InterPro" id="IPR033703">
    <property type="entry name" value="Rhv-like"/>
</dbReference>
<evidence type="ECO:0000256" key="3">
    <source>
        <dbReference type="ARBA" id="ARBA00022844"/>
    </source>
</evidence>
<dbReference type="CDD" id="cd00205">
    <property type="entry name" value="rhv_like"/>
    <property type="match status" value="2"/>
</dbReference>
<feature type="domain" description="Picornavirus capsid" evidence="4">
    <location>
        <begin position="57"/>
        <end position="149"/>
    </location>
</feature>